<feature type="transmembrane region" description="Helical" evidence="1">
    <location>
        <begin position="156"/>
        <end position="176"/>
    </location>
</feature>
<proteinExistence type="predicted"/>
<feature type="transmembrane region" description="Helical" evidence="1">
    <location>
        <begin position="188"/>
        <end position="208"/>
    </location>
</feature>
<dbReference type="AlphaFoldDB" id="A0A0U5D200"/>
<dbReference type="Proteomes" id="UP000066737">
    <property type="component" value="Plasmid pSTJ001"/>
</dbReference>
<keyword evidence="1" id="KW-0812">Transmembrane</keyword>
<gene>
    <name evidence="2" type="ORF">HHUB_4283</name>
</gene>
<dbReference type="EMBL" id="LN831303">
    <property type="protein sequence ID" value="CQH64117.1"/>
    <property type="molecule type" value="Genomic_DNA"/>
</dbReference>
<keyword evidence="1" id="KW-1133">Transmembrane helix</keyword>
<name>A0A0U5D200_9EURY</name>
<feature type="transmembrane region" description="Helical" evidence="1">
    <location>
        <begin position="64"/>
        <end position="80"/>
    </location>
</feature>
<sequence length="221" mass="24587">MVIGVDSISFQLMHHDMGESDEEDGTRPDSSTNLDGESLELLKEKYMVLREETHLRIELQQKRLTGGVTVIGAIIGYGLLSGNHAVIAVTPFILGLLYIESARTYRQIGALARHLYAIEEDLKTVNSKFNWEHEYGGFFGVGNGLIDRSLYRVPTYALITVAAAAYIALAIISLRFWPPEFGTWPGRITLITGIALWTAVILVAWYSAHKYIGQLPETTSE</sequence>
<accession>A0A0U5D200</accession>
<keyword evidence="1" id="KW-0472">Membrane</keyword>
<protein>
    <submittedName>
        <fullName evidence="2">Uncharacterized protein</fullName>
    </submittedName>
</protein>
<evidence type="ECO:0000313" key="3">
    <source>
        <dbReference type="Proteomes" id="UP000066737"/>
    </source>
</evidence>
<organism evidence="2 3">
    <name type="scientific">Halobacterium hubeiense</name>
    <dbReference type="NCBI Taxonomy" id="1407499"/>
    <lineage>
        <taxon>Archaea</taxon>
        <taxon>Methanobacteriati</taxon>
        <taxon>Methanobacteriota</taxon>
        <taxon>Stenosarchaea group</taxon>
        <taxon>Halobacteria</taxon>
        <taxon>Halobacteriales</taxon>
        <taxon>Halobacteriaceae</taxon>
        <taxon>Halobacterium</taxon>
    </lineage>
</organism>
<dbReference type="KEGG" id="hhb:Hhub_4283"/>
<reference evidence="3" key="1">
    <citation type="journal article" date="2016" name="Environ. Microbiol.">
        <title>The complete genome of a viable archaeum isolated from 123-million-year-old rock salt.</title>
        <authorList>
            <person name="Jaakkola S.T."/>
            <person name="Pfeiffer F."/>
            <person name="Ravantti J.J."/>
            <person name="Guo Q."/>
            <person name="Liu Y."/>
            <person name="Chen X."/>
            <person name="Ma H."/>
            <person name="Yang C."/>
            <person name="Oksanen H.M."/>
            <person name="Bamford D.H."/>
        </authorList>
    </citation>
    <scope>NUCLEOTIDE SEQUENCE</scope>
    <source>
        <strain evidence="3">JI20-1</strain>
        <plasmid evidence="3">Plasmid pSTJ001</plasmid>
    </source>
</reference>
<evidence type="ECO:0000256" key="1">
    <source>
        <dbReference type="SAM" id="Phobius"/>
    </source>
</evidence>
<keyword evidence="3" id="KW-1185">Reference proteome</keyword>
<evidence type="ECO:0000313" key="2">
    <source>
        <dbReference type="EMBL" id="CQH64117.1"/>
    </source>
</evidence>
<geneLocation type="plasmid" evidence="3">
    <name>pSTJ001</name>
</geneLocation>